<keyword evidence="1" id="KW-0812">Transmembrane</keyword>
<comment type="caution">
    <text evidence="2">The sequence shown here is derived from an EMBL/GenBank/DDBJ whole genome shotgun (WGS) entry which is preliminary data.</text>
</comment>
<organism evidence="2 3">
    <name type="scientific">Pycnococcus provasolii</name>
    <dbReference type="NCBI Taxonomy" id="41880"/>
    <lineage>
        <taxon>Eukaryota</taxon>
        <taxon>Viridiplantae</taxon>
        <taxon>Chlorophyta</taxon>
        <taxon>Pseudoscourfieldiophyceae</taxon>
        <taxon>Pseudoscourfieldiales</taxon>
        <taxon>Pycnococcaceae</taxon>
        <taxon>Pycnococcus</taxon>
    </lineage>
</organism>
<gene>
    <name evidence="2" type="ORF">PPROV_000029600</name>
</gene>
<accession>A0A830H671</accession>
<name>A0A830H671_9CHLO</name>
<dbReference type="GO" id="GO:0016020">
    <property type="term" value="C:membrane"/>
    <property type="evidence" value="ECO:0007669"/>
    <property type="project" value="InterPro"/>
</dbReference>
<dbReference type="Proteomes" id="UP000660262">
    <property type="component" value="Unassembled WGS sequence"/>
</dbReference>
<evidence type="ECO:0008006" key="4">
    <source>
        <dbReference type="Google" id="ProtNLM"/>
    </source>
</evidence>
<feature type="transmembrane region" description="Helical" evidence="1">
    <location>
        <begin position="20"/>
        <end position="39"/>
    </location>
</feature>
<evidence type="ECO:0000313" key="3">
    <source>
        <dbReference type="Proteomes" id="UP000660262"/>
    </source>
</evidence>
<proteinExistence type="predicted"/>
<feature type="transmembrane region" description="Helical" evidence="1">
    <location>
        <begin position="433"/>
        <end position="453"/>
    </location>
</feature>
<dbReference type="PANTHER" id="PTHR36178:SF1">
    <property type="entry name" value="SODIUM_GLUTAMATE SYMPORTER"/>
    <property type="match status" value="1"/>
</dbReference>
<feature type="transmembrane region" description="Helical" evidence="1">
    <location>
        <begin position="189"/>
        <end position="212"/>
    </location>
</feature>
<dbReference type="InterPro" id="IPR004445">
    <property type="entry name" value="GltS"/>
</dbReference>
<dbReference type="AlphaFoldDB" id="A0A830H671"/>
<dbReference type="OrthoDB" id="10267215at2759"/>
<reference evidence="2" key="1">
    <citation type="submission" date="2020-10" db="EMBL/GenBank/DDBJ databases">
        <title>Unveiling of a novel bifunctional photoreceptor, Dualchrome1, isolated from a cosmopolitan green alga.</title>
        <authorList>
            <person name="Suzuki S."/>
            <person name="Kawachi M."/>
        </authorList>
    </citation>
    <scope>NUCLEOTIDE SEQUENCE</scope>
    <source>
        <strain evidence="2">NIES 2893</strain>
    </source>
</reference>
<feature type="transmembrane region" description="Helical" evidence="1">
    <location>
        <begin position="460"/>
        <end position="483"/>
    </location>
</feature>
<keyword evidence="1" id="KW-0472">Membrane</keyword>
<feature type="transmembrane region" description="Helical" evidence="1">
    <location>
        <begin position="91"/>
        <end position="112"/>
    </location>
</feature>
<feature type="transmembrane region" description="Helical" evidence="1">
    <location>
        <begin position="124"/>
        <end position="150"/>
    </location>
</feature>
<feature type="transmembrane region" description="Helical" evidence="1">
    <location>
        <begin position="298"/>
        <end position="319"/>
    </location>
</feature>
<feature type="transmembrane region" description="Helical" evidence="1">
    <location>
        <begin position="266"/>
        <end position="286"/>
    </location>
</feature>
<dbReference type="GO" id="GO:0015813">
    <property type="term" value="P:L-glutamate transmembrane transport"/>
    <property type="evidence" value="ECO:0007669"/>
    <property type="project" value="InterPro"/>
</dbReference>
<dbReference type="PANTHER" id="PTHR36178">
    <property type="entry name" value="SLR0625 PROTEIN"/>
    <property type="match status" value="1"/>
</dbReference>
<dbReference type="EMBL" id="BNJQ01000001">
    <property type="protein sequence ID" value="GHP01540.1"/>
    <property type="molecule type" value="Genomic_DNA"/>
</dbReference>
<keyword evidence="1" id="KW-1133">Transmembrane helix</keyword>
<feature type="transmembrane region" description="Helical" evidence="1">
    <location>
        <begin position="51"/>
        <end position="71"/>
    </location>
</feature>
<evidence type="ECO:0000256" key="1">
    <source>
        <dbReference type="SAM" id="Phobius"/>
    </source>
</evidence>
<evidence type="ECO:0000313" key="2">
    <source>
        <dbReference type="EMBL" id="GHP01540.1"/>
    </source>
</evidence>
<protein>
    <recommendedName>
        <fullName evidence="4">Sodium/glutamate symporter</fullName>
    </recommendedName>
</protein>
<feature type="transmembrane region" description="Helical" evidence="1">
    <location>
        <begin position="364"/>
        <end position="383"/>
    </location>
</feature>
<keyword evidence="3" id="KW-1185">Reference proteome</keyword>
<dbReference type="GO" id="GO:0015501">
    <property type="term" value="F:glutamate:sodium symporter activity"/>
    <property type="evidence" value="ECO:0007669"/>
    <property type="project" value="InterPro"/>
</dbReference>
<sequence length="535" mass="55446">MAPSPSSSSSSSSATTSSSGHVYDSTAAFGLLSLLLLLGHATRTLVTPIRALHIPSSVVAGLLGLAAINTLPPIIPGLEEFAHNTRNAWRSWPGILINLIFSAMFLGVRLPSASKVANIAGMQLCYGFFIAFGQWTVALGITLAIVVPIWKTDPLIATTIPVGFAGGHGTAGGLVETYKDLGFNAGSDLGLFTATVGLISALAIGVGAVAYARATGAMPVRASSGDGHGGSDAAAKSSGIIPLDERPIAGRLTVPGEQLDSMSLHAAFVGLAVAFGMALKAVLVALENLSEATKSLGLAASLPLFPMCMLGGVAVQSFVERAFAASPIDRDLMERVSNLSLDYLVAGAVAGLDLATVSSGLAPILVLVFFGLLWNAACLFLFAPRLFVDHKYERGVVEMGQNTGVVATGLLLLRMADPNNITGVLQAFTFKQIVHSAFMGGGLWTVTGVVLVHRLGPFQVFVITGCITLACGLLGYLVLVPLAQRSASAASFTDNPMHDDESEGNVRDDQVLLPVSQNLITTRSDSTSTVDEEVS</sequence>